<name>A0A671WFH5_SPAAU</name>
<proteinExistence type="predicted"/>
<sequence length="162" mass="18881">MVSTGSWYDAPCLSLRTFVCYKGKKRFEFMDFTFWLKLKLSLFVAISYCFQTGFVSSKTWQSAQAYCREHYTDLPTIENTEENNDVYSAKPSNAQAWIGLYRVPWTWSDNTQSSFRFWRSGGPDNYGGNQFCVVENSLHEWNDAYCPDKFPFICKILSPPEV</sequence>
<dbReference type="Proteomes" id="UP000472265">
    <property type="component" value="Chromosome 17"/>
</dbReference>
<feature type="domain" description="C-type lectin" evidence="2">
    <location>
        <begin position="45"/>
        <end position="155"/>
    </location>
</feature>
<dbReference type="Pfam" id="PF00059">
    <property type="entry name" value="Lectin_C"/>
    <property type="match status" value="1"/>
</dbReference>
<dbReference type="Gene3D" id="3.10.100.10">
    <property type="entry name" value="Mannose-Binding Protein A, subunit A"/>
    <property type="match status" value="1"/>
</dbReference>
<dbReference type="Ensembl" id="ENSSAUT00010039852.1">
    <property type="protein sequence ID" value="ENSSAUP00010037839.1"/>
    <property type="gene ID" value="ENSSAUG00010015978.1"/>
</dbReference>
<keyword evidence="1" id="KW-1015">Disulfide bond</keyword>
<dbReference type="GeneTree" id="ENSGT00940000163911"/>
<organism evidence="3 4">
    <name type="scientific">Sparus aurata</name>
    <name type="common">Gilthead sea bream</name>
    <dbReference type="NCBI Taxonomy" id="8175"/>
    <lineage>
        <taxon>Eukaryota</taxon>
        <taxon>Metazoa</taxon>
        <taxon>Chordata</taxon>
        <taxon>Craniata</taxon>
        <taxon>Vertebrata</taxon>
        <taxon>Euteleostomi</taxon>
        <taxon>Actinopterygii</taxon>
        <taxon>Neopterygii</taxon>
        <taxon>Teleostei</taxon>
        <taxon>Neoteleostei</taxon>
        <taxon>Acanthomorphata</taxon>
        <taxon>Eupercaria</taxon>
        <taxon>Spariformes</taxon>
        <taxon>Sparidae</taxon>
        <taxon>Sparus</taxon>
    </lineage>
</organism>
<dbReference type="SUPFAM" id="SSF56436">
    <property type="entry name" value="C-type lectin-like"/>
    <property type="match status" value="1"/>
</dbReference>
<accession>A0A671WFH5</accession>
<evidence type="ECO:0000313" key="3">
    <source>
        <dbReference type="Ensembl" id="ENSSAUP00010037839.1"/>
    </source>
</evidence>
<reference evidence="3" key="1">
    <citation type="submission" date="2021-04" db="EMBL/GenBank/DDBJ databases">
        <authorList>
            <consortium name="Wellcome Sanger Institute Data Sharing"/>
        </authorList>
    </citation>
    <scope>NUCLEOTIDE SEQUENCE [LARGE SCALE GENOMIC DNA]</scope>
</reference>
<dbReference type="PANTHER" id="PTHR45784">
    <property type="entry name" value="C-TYPE LECTIN DOMAIN FAMILY 20 MEMBER A-RELATED"/>
    <property type="match status" value="1"/>
</dbReference>
<protein>
    <recommendedName>
        <fullName evidence="2">C-type lectin domain-containing protein</fullName>
    </recommendedName>
</protein>
<reference evidence="3" key="3">
    <citation type="submission" date="2025-09" db="UniProtKB">
        <authorList>
            <consortium name="Ensembl"/>
        </authorList>
    </citation>
    <scope>IDENTIFICATION</scope>
</reference>
<dbReference type="PANTHER" id="PTHR45784:SF3">
    <property type="entry name" value="C-TYPE LECTIN DOMAIN FAMILY 4 MEMBER K-LIKE-RELATED"/>
    <property type="match status" value="1"/>
</dbReference>
<evidence type="ECO:0000313" key="4">
    <source>
        <dbReference type="Proteomes" id="UP000472265"/>
    </source>
</evidence>
<evidence type="ECO:0000256" key="1">
    <source>
        <dbReference type="ARBA" id="ARBA00023157"/>
    </source>
</evidence>
<dbReference type="PROSITE" id="PS50041">
    <property type="entry name" value="C_TYPE_LECTIN_2"/>
    <property type="match status" value="1"/>
</dbReference>
<dbReference type="SMART" id="SM00034">
    <property type="entry name" value="CLECT"/>
    <property type="match status" value="1"/>
</dbReference>
<dbReference type="InterPro" id="IPR016187">
    <property type="entry name" value="CTDL_fold"/>
</dbReference>
<dbReference type="AlphaFoldDB" id="A0A671WFH5"/>
<dbReference type="InterPro" id="IPR001304">
    <property type="entry name" value="C-type_lectin-like"/>
</dbReference>
<dbReference type="PROSITE" id="PS00615">
    <property type="entry name" value="C_TYPE_LECTIN_1"/>
    <property type="match status" value="1"/>
</dbReference>
<dbReference type="InterPro" id="IPR016186">
    <property type="entry name" value="C-type_lectin-like/link_sf"/>
</dbReference>
<dbReference type="OMA" id="HEWNDAY"/>
<keyword evidence="4" id="KW-1185">Reference proteome</keyword>
<evidence type="ECO:0000259" key="2">
    <source>
        <dbReference type="PROSITE" id="PS50041"/>
    </source>
</evidence>
<dbReference type="InParanoid" id="A0A671WFH5"/>
<dbReference type="InterPro" id="IPR018378">
    <property type="entry name" value="C-type_lectin_CS"/>
</dbReference>
<reference evidence="3" key="2">
    <citation type="submission" date="2025-08" db="UniProtKB">
        <authorList>
            <consortium name="Ensembl"/>
        </authorList>
    </citation>
    <scope>IDENTIFICATION</scope>
</reference>